<keyword evidence="4" id="KW-1185">Reference proteome</keyword>
<dbReference type="GO" id="GO:0046872">
    <property type="term" value="F:metal ion binding"/>
    <property type="evidence" value="ECO:0007669"/>
    <property type="project" value="UniProtKB-KW"/>
</dbReference>
<dbReference type="STRING" id="634436.SAMN05216361_3706"/>
<sequence>MEGYLLRKQDIQALCGEHKTHFLNDSAKRENLSLGDLTGLTGFGFHLISVAPGDYTTEYHVHHDEDECLYILSGTALARIGNQSSQVNAGDFIGYRAGGEAHTLLNNGDEPLVCIVVGQRLPHDVVDYPDKQKRLYRQPDRDWDLVDRAAIEHPRRRKESK</sequence>
<dbReference type="AlphaFoldDB" id="A0A1M5Q273"/>
<gene>
    <name evidence="3" type="ORF">SAMN05216361_3706</name>
</gene>
<dbReference type="InterPro" id="IPR013096">
    <property type="entry name" value="Cupin_2"/>
</dbReference>
<dbReference type="Pfam" id="PF07883">
    <property type="entry name" value="Cupin_2"/>
    <property type="match status" value="1"/>
</dbReference>
<evidence type="ECO:0000256" key="1">
    <source>
        <dbReference type="ARBA" id="ARBA00022723"/>
    </source>
</evidence>
<dbReference type="PANTHER" id="PTHR35848">
    <property type="entry name" value="OXALATE-BINDING PROTEIN"/>
    <property type="match status" value="1"/>
</dbReference>
<accession>A0A1M5Q273</accession>
<keyword evidence="1" id="KW-0479">Metal-binding</keyword>
<evidence type="ECO:0000259" key="2">
    <source>
        <dbReference type="Pfam" id="PF07883"/>
    </source>
</evidence>
<protein>
    <submittedName>
        <fullName evidence="3">Uncharacterized conserved protein, cupin superfamily</fullName>
    </submittedName>
</protein>
<dbReference type="SUPFAM" id="SSF51182">
    <property type="entry name" value="RmlC-like cupins"/>
    <property type="match status" value="1"/>
</dbReference>
<feature type="domain" description="Cupin type-2" evidence="2">
    <location>
        <begin position="47"/>
        <end position="117"/>
    </location>
</feature>
<dbReference type="InterPro" id="IPR011051">
    <property type="entry name" value="RmlC_Cupin_sf"/>
</dbReference>
<dbReference type="Gene3D" id="2.60.120.10">
    <property type="entry name" value="Jelly Rolls"/>
    <property type="match status" value="1"/>
</dbReference>
<dbReference type="RefSeq" id="WP_175555831.1">
    <property type="nucleotide sequence ID" value="NZ_FQWD01000006.1"/>
</dbReference>
<proteinExistence type="predicted"/>
<reference evidence="4" key="1">
    <citation type="submission" date="2016-11" db="EMBL/GenBank/DDBJ databases">
        <authorList>
            <person name="Varghese N."/>
            <person name="Submissions S."/>
        </authorList>
    </citation>
    <scope>NUCLEOTIDE SEQUENCE [LARGE SCALE GENOMIC DNA]</scope>
    <source>
        <strain evidence="4">CGMCC 1.8995</strain>
    </source>
</reference>
<evidence type="ECO:0000313" key="3">
    <source>
        <dbReference type="EMBL" id="SHH08040.1"/>
    </source>
</evidence>
<dbReference type="InterPro" id="IPR014710">
    <property type="entry name" value="RmlC-like_jellyroll"/>
</dbReference>
<name>A0A1M5Q273_9ALTE</name>
<dbReference type="InterPro" id="IPR051610">
    <property type="entry name" value="GPI/OXD"/>
</dbReference>
<organism evidence="3 4">
    <name type="scientific">Marisediminitalea aggregata</name>
    <dbReference type="NCBI Taxonomy" id="634436"/>
    <lineage>
        <taxon>Bacteria</taxon>
        <taxon>Pseudomonadati</taxon>
        <taxon>Pseudomonadota</taxon>
        <taxon>Gammaproteobacteria</taxon>
        <taxon>Alteromonadales</taxon>
        <taxon>Alteromonadaceae</taxon>
        <taxon>Marisediminitalea</taxon>
    </lineage>
</organism>
<dbReference type="EMBL" id="FQWD01000006">
    <property type="protein sequence ID" value="SHH08040.1"/>
    <property type="molecule type" value="Genomic_DNA"/>
</dbReference>
<dbReference type="Proteomes" id="UP000184520">
    <property type="component" value="Unassembled WGS sequence"/>
</dbReference>
<evidence type="ECO:0000313" key="4">
    <source>
        <dbReference type="Proteomes" id="UP000184520"/>
    </source>
</evidence>
<dbReference type="CDD" id="cd02224">
    <property type="entry name" value="cupin_SPO2919-like"/>
    <property type="match status" value="1"/>
</dbReference>